<protein>
    <submittedName>
        <fullName evidence="1">Uncharacterized protein</fullName>
    </submittedName>
</protein>
<accession>A0AAE0DBV1</accession>
<dbReference type="AlphaFoldDB" id="A0AAE0DBV1"/>
<organism evidence="1 2">
    <name type="scientific">Colletotrichum kahawae</name>
    <name type="common">Coffee berry disease fungus</name>
    <dbReference type="NCBI Taxonomy" id="34407"/>
    <lineage>
        <taxon>Eukaryota</taxon>
        <taxon>Fungi</taxon>
        <taxon>Dikarya</taxon>
        <taxon>Ascomycota</taxon>
        <taxon>Pezizomycotina</taxon>
        <taxon>Sordariomycetes</taxon>
        <taxon>Hypocreomycetidae</taxon>
        <taxon>Glomerellales</taxon>
        <taxon>Glomerellaceae</taxon>
        <taxon>Colletotrichum</taxon>
        <taxon>Colletotrichum gloeosporioides species complex</taxon>
    </lineage>
</organism>
<dbReference type="EMBL" id="VYYT01000046">
    <property type="protein sequence ID" value="KAK2774397.1"/>
    <property type="molecule type" value="Genomic_DNA"/>
</dbReference>
<reference evidence="1" key="1">
    <citation type="submission" date="2023-02" db="EMBL/GenBank/DDBJ databases">
        <title>Colletotrichum kahawae CIFC_Que2 genome sequencing and assembly.</title>
        <authorList>
            <person name="Baroncelli R."/>
        </authorList>
    </citation>
    <scope>NUCLEOTIDE SEQUENCE</scope>
    <source>
        <strain evidence="1">CIFC_Que2</strain>
    </source>
</reference>
<keyword evidence="2" id="KW-1185">Reference proteome</keyword>
<name>A0AAE0DBV1_COLKA</name>
<dbReference type="Proteomes" id="UP001281614">
    <property type="component" value="Unassembled WGS sequence"/>
</dbReference>
<proteinExistence type="predicted"/>
<gene>
    <name evidence="1" type="ORF">CKAH01_03630</name>
</gene>
<comment type="caution">
    <text evidence="1">The sequence shown here is derived from an EMBL/GenBank/DDBJ whole genome shotgun (WGS) entry which is preliminary data.</text>
</comment>
<evidence type="ECO:0000313" key="2">
    <source>
        <dbReference type="Proteomes" id="UP001281614"/>
    </source>
</evidence>
<sequence length="94" mass="10503">MEDTEALAHALSLSHRICKDCFPGARNHSFFLHLVPYLEYSVFRRTAPPPSPYFSALLGRAHLSETVTRLCNLIPIPIHPPPPAGLALIRPHLQ</sequence>
<evidence type="ECO:0000313" key="1">
    <source>
        <dbReference type="EMBL" id="KAK2774397.1"/>
    </source>
</evidence>